<dbReference type="RefSeq" id="WP_168058989.1">
    <property type="nucleotide sequence ID" value="NZ_VTOW01000001.1"/>
</dbReference>
<dbReference type="SMART" id="SM00089">
    <property type="entry name" value="PKD"/>
    <property type="match status" value="1"/>
</dbReference>
<dbReference type="InterPro" id="IPR035986">
    <property type="entry name" value="PKD_dom_sf"/>
</dbReference>
<proteinExistence type="predicted"/>
<dbReference type="CDD" id="cd00146">
    <property type="entry name" value="PKD"/>
    <property type="match status" value="1"/>
</dbReference>
<dbReference type="InterPro" id="IPR003343">
    <property type="entry name" value="Big_2"/>
</dbReference>
<gene>
    <name evidence="2" type="ORF">MNODULE_08385</name>
</gene>
<dbReference type="InterPro" id="IPR013783">
    <property type="entry name" value="Ig-like_fold"/>
</dbReference>
<dbReference type="InterPro" id="IPR008964">
    <property type="entry name" value="Invasin/intimin_cell_adhesion"/>
</dbReference>
<evidence type="ECO:0000259" key="1">
    <source>
        <dbReference type="PROSITE" id="PS50093"/>
    </source>
</evidence>
<dbReference type="Gene3D" id="2.60.40.1080">
    <property type="match status" value="2"/>
</dbReference>
<dbReference type="Gene3D" id="2.60.40.10">
    <property type="entry name" value="Immunoglobulins"/>
    <property type="match status" value="1"/>
</dbReference>
<dbReference type="InterPro" id="IPR022409">
    <property type="entry name" value="PKD/Chitinase_dom"/>
</dbReference>
<evidence type="ECO:0000313" key="3">
    <source>
        <dbReference type="Proteomes" id="UP000534783"/>
    </source>
</evidence>
<organism evidence="2 3">
    <name type="scientific">Candidatus Manganitrophus noduliformans</name>
    <dbReference type="NCBI Taxonomy" id="2606439"/>
    <lineage>
        <taxon>Bacteria</taxon>
        <taxon>Pseudomonadati</taxon>
        <taxon>Nitrospirota</taxon>
        <taxon>Nitrospiria</taxon>
        <taxon>Candidatus Troglogloeales</taxon>
        <taxon>Candidatus Manganitrophaceae</taxon>
        <taxon>Candidatus Manganitrophus</taxon>
    </lineage>
</organism>
<accession>A0A7X6DP47</accession>
<protein>
    <submittedName>
        <fullName evidence="2">PKD domain-containing protein</fullName>
    </submittedName>
</protein>
<keyword evidence="3" id="KW-1185">Reference proteome</keyword>
<name>A0A7X6DP47_9BACT</name>
<dbReference type="InterPro" id="IPR000601">
    <property type="entry name" value="PKD_dom"/>
</dbReference>
<dbReference type="EMBL" id="VTOW01000001">
    <property type="protein sequence ID" value="NKE70754.1"/>
    <property type="molecule type" value="Genomic_DNA"/>
</dbReference>
<dbReference type="PROSITE" id="PS50093">
    <property type="entry name" value="PKD"/>
    <property type="match status" value="1"/>
</dbReference>
<dbReference type="Pfam" id="PF18911">
    <property type="entry name" value="PKD_4"/>
    <property type="match status" value="1"/>
</dbReference>
<dbReference type="Proteomes" id="UP000534783">
    <property type="component" value="Unassembled WGS sequence"/>
</dbReference>
<comment type="caution">
    <text evidence="2">The sequence shown here is derived from an EMBL/GenBank/DDBJ whole genome shotgun (WGS) entry which is preliminary data.</text>
</comment>
<dbReference type="SUPFAM" id="SSF49299">
    <property type="entry name" value="PKD domain"/>
    <property type="match status" value="1"/>
</dbReference>
<dbReference type="PROSITE" id="PS51257">
    <property type="entry name" value="PROKAR_LIPOPROTEIN"/>
    <property type="match status" value="1"/>
</dbReference>
<dbReference type="Pfam" id="PF02368">
    <property type="entry name" value="Big_2"/>
    <property type="match status" value="2"/>
</dbReference>
<sequence length="320" mass="33282">MSSPRMGLLQPLRTAVPLFLFLFLIGCGEDSSPRPAPLQELAPPDIAQIHIAPNSAILGIGGEEQFAATVLNGQGEVLTGINLIWKIDNPTAASVSSDGWVTGLQEGTATLTASFGDDVSNPAALTVVVPPEAPPIASIDVTGTHRILFVGNQARFTATAKDPDGRTLHGILFSWSSSAPEIVSVDQRGLATALAPGEAAVTVTVAPPDPPVFTPLDDAPPSQSAVLTVTDDNSPPIAQMTTTARRGAAPFTVAFSGTRSEDPDGWITFYTWNFGDGSPPFYAPTARHTYERPGEFVATLTVTDPDGATTIASAAITVDP</sequence>
<evidence type="ECO:0000313" key="2">
    <source>
        <dbReference type="EMBL" id="NKE70754.1"/>
    </source>
</evidence>
<dbReference type="SMART" id="SM00635">
    <property type="entry name" value="BID_2"/>
    <property type="match status" value="2"/>
</dbReference>
<dbReference type="AlphaFoldDB" id="A0A7X6DP47"/>
<dbReference type="SUPFAM" id="SSF49373">
    <property type="entry name" value="Invasin/intimin cell-adhesion fragments"/>
    <property type="match status" value="2"/>
</dbReference>
<reference evidence="2 3" key="1">
    <citation type="journal article" date="2020" name="Nature">
        <title>Bacterial chemolithoautotrophy via manganese oxidation.</title>
        <authorList>
            <person name="Yu H."/>
            <person name="Leadbetter J.R."/>
        </authorList>
    </citation>
    <scope>NUCLEOTIDE SEQUENCE [LARGE SCALE GENOMIC DNA]</scope>
    <source>
        <strain evidence="2 3">Mn-1</strain>
    </source>
</reference>
<feature type="domain" description="PKD" evidence="1">
    <location>
        <begin position="236"/>
        <end position="320"/>
    </location>
</feature>